<accession>A0A6J7TXH8</accession>
<dbReference type="GO" id="GO:0016881">
    <property type="term" value="F:acid-amino acid ligase activity"/>
    <property type="evidence" value="ECO:0007669"/>
    <property type="project" value="InterPro"/>
</dbReference>
<dbReference type="Gene3D" id="3.90.190.20">
    <property type="entry name" value="Mur ligase, C-terminal domain"/>
    <property type="match status" value="1"/>
</dbReference>
<name>A0A6J7TXH8_9ZZZZ</name>
<gene>
    <name evidence="1" type="ORF">UFOPK4345_00129</name>
</gene>
<dbReference type="EMBL" id="CAFBQV010000009">
    <property type="protein sequence ID" value="CAB5058804.1"/>
    <property type="molecule type" value="Genomic_DNA"/>
</dbReference>
<evidence type="ECO:0000313" key="1">
    <source>
        <dbReference type="EMBL" id="CAB5058804.1"/>
    </source>
</evidence>
<dbReference type="SUPFAM" id="SSF53244">
    <property type="entry name" value="MurD-like peptide ligases, peptide-binding domain"/>
    <property type="match status" value="1"/>
</dbReference>
<dbReference type="InterPro" id="IPR036615">
    <property type="entry name" value="Mur_ligase_C_dom_sf"/>
</dbReference>
<proteinExistence type="predicted"/>
<protein>
    <submittedName>
        <fullName evidence="1">Unannotated protein</fullName>
    </submittedName>
</protein>
<dbReference type="AlphaFoldDB" id="A0A6J7TXH8"/>
<organism evidence="1">
    <name type="scientific">freshwater metagenome</name>
    <dbReference type="NCBI Taxonomy" id="449393"/>
    <lineage>
        <taxon>unclassified sequences</taxon>
        <taxon>metagenomes</taxon>
        <taxon>ecological metagenomes</taxon>
    </lineage>
</organism>
<sequence>MAEVAHRVGCNEVIVAQSVESGCETALKLAQSQDAVLVAGSLYIVSAARPFLLSRATKHP</sequence>
<reference evidence="1" key="1">
    <citation type="submission" date="2020-05" db="EMBL/GenBank/DDBJ databases">
        <authorList>
            <person name="Chiriac C."/>
            <person name="Salcher M."/>
            <person name="Ghai R."/>
            <person name="Kavagutti S V."/>
        </authorList>
    </citation>
    <scope>NUCLEOTIDE SEQUENCE</scope>
</reference>